<accession>A0A8T0FG86</accession>
<reference evidence="2" key="2">
    <citation type="submission" date="2020-06" db="EMBL/GenBank/DDBJ databases">
        <authorList>
            <person name="Sheffer M."/>
        </authorList>
    </citation>
    <scope>NUCLEOTIDE SEQUENCE</scope>
</reference>
<proteinExistence type="predicted"/>
<evidence type="ECO:0000313" key="2">
    <source>
        <dbReference type="EMBL" id="KAF8789392.1"/>
    </source>
</evidence>
<keyword evidence="3" id="KW-1185">Reference proteome</keyword>
<feature type="compositionally biased region" description="Basic and acidic residues" evidence="1">
    <location>
        <begin position="152"/>
        <end position="161"/>
    </location>
</feature>
<reference evidence="2" key="1">
    <citation type="journal article" date="2020" name="bioRxiv">
        <title>Chromosome-level reference genome of the European wasp spider Argiope bruennichi: a resource for studies on range expansion and evolutionary adaptation.</title>
        <authorList>
            <person name="Sheffer M.M."/>
            <person name="Hoppe A."/>
            <person name="Krehenwinkel H."/>
            <person name="Uhl G."/>
            <person name="Kuss A.W."/>
            <person name="Jensen L."/>
            <person name="Jensen C."/>
            <person name="Gillespie R.G."/>
            <person name="Hoff K.J."/>
            <person name="Prost S."/>
        </authorList>
    </citation>
    <scope>NUCLEOTIDE SEQUENCE</scope>
</reference>
<dbReference type="EMBL" id="JABXBU010000012">
    <property type="protein sequence ID" value="KAF8789392.1"/>
    <property type="molecule type" value="Genomic_DNA"/>
</dbReference>
<dbReference type="Proteomes" id="UP000807504">
    <property type="component" value="Unassembled WGS sequence"/>
</dbReference>
<evidence type="ECO:0000313" key="3">
    <source>
        <dbReference type="Proteomes" id="UP000807504"/>
    </source>
</evidence>
<gene>
    <name evidence="2" type="ORF">HNY73_007332</name>
</gene>
<comment type="caution">
    <text evidence="2">The sequence shown here is derived from an EMBL/GenBank/DDBJ whole genome shotgun (WGS) entry which is preliminary data.</text>
</comment>
<feature type="region of interest" description="Disordered" evidence="1">
    <location>
        <begin position="90"/>
        <end position="196"/>
    </location>
</feature>
<evidence type="ECO:0000256" key="1">
    <source>
        <dbReference type="SAM" id="MobiDB-lite"/>
    </source>
</evidence>
<name>A0A8T0FG86_ARGBR</name>
<sequence>MEVTRDLAVTIDHSVQSNMTPKDMRVNRKAATRAHAARDFQRGRDQTRRAQRRSGKIVEDEVVASKVREEAQNILDLSAFPRVSTSRIGYSGDNGHRLTTMDFESTSDGGRLGEPLRGTRLEEGPPKNQADCGRRAAGSEGRRGPKILRIYRRPEGRRHQDSGGGGLSSRQRIGQARRPDRAAASSPSQTVAMQPNHCSPVCEVHRRETTLCVVPGELPSRRLCGMERRLRVGRGMDPSTRAGTRTEARARNHLHRLETM</sequence>
<protein>
    <submittedName>
        <fullName evidence="2">Uncharacterized protein</fullName>
    </submittedName>
</protein>
<dbReference type="AlphaFoldDB" id="A0A8T0FG86"/>
<feature type="region of interest" description="Disordered" evidence="1">
    <location>
        <begin position="33"/>
        <end position="54"/>
    </location>
</feature>
<feature type="compositionally biased region" description="Basic and acidic residues" evidence="1">
    <location>
        <begin position="36"/>
        <end position="48"/>
    </location>
</feature>
<organism evidence="2 3">
    <name type="scientific">Argiope bruennichi</name>
    <name type="common">Wasp spider</name>
    <name type="synonym">Aranea bruennichi</name>
    <dbReference type="NCBI Taxonomy" id="94029"/>
    <lineage>
        <taxon>Eukaryota</taxon>
        <taxon>Metazoa</taxon>
        <taxon>Ecdysozoa</taxon>
        <taxon>Arthropoda</taxon>
        <taxon>Chelicerata</taxon>
        <taxon>Arachnida</taxon>
        <taxon>Araneae</taxon>
        <taxon>Araneomorphae</taxon>
        <taxon>Entelegynae</taxon>
        <taxon>Araneoidea</taxon>
        <taxon>Araneidae</taxon>
        <taxon>Argiope</taxon>
    </lineage>
</organism>